<dbReference type="InterPro" id="IPR011711">
    <property type="entry name" value="GntR_C"/>
</dbReference>
<keyword evidence="2" id="KW-0238">DNA-binding</keyword>
<evidence type="ECO:0000259" key="4">
    <source>
        <dbReference type="PROSITE" id="PS50949"/>
    </source>
</evidence>
<dbReference type="InterPro" id="IPR036388">
    <property type="entry name" value="WH-like_DNA-bd_sf"/>
</dbReference>
<dbReference type="PANTHER" id="PTHR43537:SF24">
    <property type="entry name" value="GLUCONATE OPERON TRANSCRIPTIONAL REPRESSOR"/>
    <property type="match status" value="1"/>
</dbReference>
<organism evidence="5 6">
    <name type="scientific">Micromonospora rubida</name>
    <dbReference type="NCBI Taxonomy" id="2697657"/>
    <lineage>
        <taxon>Bacteria</taxon>
        <taxon>Bacillati</taxon>
        <taxon>Actinomycetota</taxon>
        <taxon>Actinomycetes</taxon>
        <taxon>Micromonosporales</taxon>
        <taxon>Micromonosporaceae</taxon>
        <taxon>Micromonospora</taxon>
    </lineage>
</organism>
<dbReference type="InterPro" id="IPR000524">
    <property type="entry name" value="Tscrpt_reg_HTH_GntR"/>
</dbReference>
<dbReference type="Gene3D" id="1.20.120.530">
    <property type="entry name" value="GntR ligand-binding domain-like"/>
    <property type="match status" value="1"/>
</dbReference>
<protein>
    <submittedName>
        <fullName evidence="5">GntR family transcriptional regulator</fullName>
    </submittedName>
</protein>
<dbReference type="Pfam" id="PF07729">
    <property type="entry name" value="FCD"/>
    <property type="match status" value="1"/>
</dbReference>
<dbReference type="InterPro" id="IPR036390">
    <property type="entry name" value="WH_DNA-bd_sf"/>
</dbReference>
<evidence type="ECO:0000313" key="5">
    <source>
        <dbReference type="EMBL" id="MFI0793840.1"/>
    </source>
</evidence>
<gene>
    <name evidence="5" type="ORF">ACH4OY_14275</name>
</gene>
<name>A0ABW7SL04_9ACTN</name>
<dbReference type="SMART" id="SM00345">
    <property type="entry name" value="HTH_GNTR"/>
    <property type="match status" value="1"/>
</dbReference>
<dbReference type="SUPFAM" id="SSF46785">
    <property type="entry name" value="Winged helix' DNA-binding domain"/>
    <property type="match status" value="1"/>
</dbReference>
<dbReference type="SUPFAM" id="SSF48008">
    <property type="entry name" value="GntR ligand-binding domain-like"/>
    <property type="match status" value="1"/>
</dbReference>
<evidence type="ECO:0000256" key="2">
    <source>
        <dbReference type="ARBA" id="ARBA00023125"/>
    </source>
</evidence>
<dbReference type="PROSITE" id="PS50949">
    <property type="entry name" value="HTH_GNTR"/>
    <property type="match status" value="1"/>
</dbReference>
<reference evidence="5 6" key="1">
    <citation type="submission" date="2024-10" db="EMBL/GenBank/DDBJ databases">
        <title>The Natural Products Discovery Center: Release of the First 8490 Sequenced Strains for Exploring Actinobacteria Biosynthetic Diversity.</title>
        <authorList>
            <person name="Kalkreuter E."/>
            <person name="Kautsar S.A."/>
            <person name="Yang D."/>
            <person name="Bader C.D."/>
            <person name="Teijaro C.N."/>
            <person name="Fluegel L."/>
            <person name="Davis C.M."/>
            <person name="Simpson J.R."/>
            <person name="Lauterbach L."/>
            <person name="Steele A.D."/>
            <person name="Gui C."/>
            <person name="Meng S."/>
            <person name="Li G."/>
            <person name="Viehrig K."/>
            <person name="Ye F."/>
            <person name="Su P."/>
            <person name="Kiefer A.F."/>
            <person name="Nichols A."/>
            <person name="Cepeda A.J."/>
            <person name="Yan W."/>
            <person name="Fan B."/>
            <person name="Jiang Y."/>
            <person name="Adhikari A."/>
            <person name="Zheng C.-J."/>
            <person name="Schuster L."/>
            <person name="Cowan T.M."/>
            <person name="Smanski M.J."/>
            <person name="Chevrette M.G."/>
            <person name="De Carvalho L.P.S."/>
            <person name="Shen B."/>
        </authorList>
    </citation>
    <scope>NUCLEOTIDE SEQUENCE [LARGE SCALE GENOMIC DNA]</scope>
    <source>
        <strain evidence="5 6">NPDC021253</strain>
    </source>
</reference>
<keyword evidence="6" id="KW-1185">Reference proteome</keyword>
<dbReference type="InterPro" id="IPR008920">
    <property type="entry name" value="TF_FadR/GntR_C"/>
</dbReference>
<proteinExistence type="predicted"/>
<evidence type="ECO:0000256" key="1">
    <source>
        <dbReference type="ARBA" id="ARBA00023015"/>
    </source>
</evidence>
<dbReference type="SMART" id="SM00895">
    <property type="entry name" value="FCD"/>
    <property type="match status" value="1"/>
</dbReference>
<evidence type="ECO:0000313" key="6">
    <source>
        <dbReference type="Proteomes" id="UP001611075"/>
    </source>
</evidence>
<dbReference type="Pfam" id="PF00392">
    <property type="entry name" value="GntR"/>
    <property type="match status" value="1"/>
</dbReference>
<dbReference type="PANTHER" id="PTHR43537">
    <property type="entry name" value="TRANSCRIPTIONAL REGULATOR, GNTR FAMILY"/>
    <property type="match status" value="1"/>
</dbReference>
<evidence type="ECO:0000256" key="3">
    <source>
        <dbReference type="ARBA" id="ARBA00023163"/>
    </source>
</evidence>
<dbReference type="RefSeq" id="WP_396679628.1">
    <property type="nucleotide sequence ID" value="NZ_JBIRPU010000008.1"/>
</dbReference>
<dbReference type="Proteomes" id="UP001611075">
    <property type="component" value="Unassembled WGS sequence"/>
</dbReference>
<keyword evidence="3" id="KW-0804">Transcription</keyword>
<comment type="caution">
    <text evidence="5">The sequence shown here is derived from an EMBL/GenBank/DDBJ whole genome shotgun (WGS) entry which is preliminary data.</text>
</comment>
<sequence length="240" mass="25782">MNLPVNGAQSQNKRMQLSDEAASYVRGLIMSGQLRPGQHLRQEQVAAALEISVTPVREGLLSLRAEGFLQLQPRRGFVVAPLAPADIRDLFIAQALIAGELAARAATTLTEEQIAELQALQGGIDEAASNGNTDEMERLNHLFHRMVNTSGGSGKLLWFLGFIAKYVPRRFYATIGGWPDASLHDHSAIVRALASHDPEAARRAVTDHLRHAGDLLADHFASSNLDAAAASAPDGAVPRS</sequence>
<dbReference type="EMBL" id="JBIRPU010000008">
    <property type="protein sequence ID" value="MFI0793840.1"/>
    <property type="molecule type" value="Genomic_DNA"/>
</dbReference>
<dbReference type="CDD" id="cd07377">
    <property type="entry name" value="WHTH_GntR"/>
    <property type="match status" value="1"/>
</dbReference>
<dbReference type="Gene3D" id="1.10.10.10">
    <property type="entry name" value="Winged helix-like DNA-binding domain superfamily/Winged helix DNA-binding domain"/>
    <property type="match status" value="1"/>
</dbReference>
<accession>A0ABW7SL04</accession>
<feature type="domain" description="HTH gntR-type" evidence="4">
    <location>
        <begin position="15"/>
        <end position="82"/>
    </location>
</feature>
<keyword evidence="1" id="KW-0805">Transcription regulation</keyword>